<evidence type="ECO:0000313" key="2">
    <source>
        <dbReference type="Proteomes" id="UP001482620"/>
    </source>
</evidence>
<comment type="caution">
    <text evidence="1">The sequence shown here is derived from an EMBL/GenBank/DDBJ whole genome shotgun (WGS) entry which is preliminary data.</text>
</comment>
<name>A0ABV0TQF1_9TELE</name>
<gene>
    <name evidence="1" type="ORF">ILYODFUR_038819</name>
</gene>
<protein>
    <submittedName>
        <fullName evidence="1">Uncharacterized protein</fullName>
    </submittedName>
</protein>
<organism evidence="1 2">
    <name type="scientific">Ilyodon furcidens</name>
    <name type="common">goldbreast splitfin</name>
    <dbReference type="NCBI Taxonomy" id="33524"/>
    <lineage>
        <taxon>Eukaryota</taxon>
        <taxon>Metazoa</taxon>
        <taxon>Chordata</taxon>
        <taxon>Craniata</taxon>
        <taxon>Vertebrata</taxon>
        <taxon>Euteleostomi</taxon>
        <taxon>Actinopterygii</taxon>
        <taxon>Neopterygii</taxon>
        <taxon>Teleostei</taxon>
        <taxon>Neoteleostei</taxon>
        <taxon>Acanthomorphata</taxon>
        <taxon>Ovalentaria</taxon>
        <taxon>Atherinomorphae</taxon>
        <taxon>Cyprinodontiformes</taxon>
        <taxon>Goodeidae</taxon>
        <taxon>Ilyodon</taxon>
    </lineage>
</organism>
<evidence type="ECO:0000313" key="1">
    <source>
        <dbReference type="EMBL" id="MEQ2235159.1"/>
    </source>
</evidence>
<reference evidence="1 2" key="1">
    <citation type="submission" date="2021-06" db="EMBL/GenBank/DDBJ databases">
        <authorList>
            <person name="Palmer J.M."/>
        </authorList>
    </citation>
    <scope>NUCLEOTIDE SEQUENCE [LARGE SCALE GENOMIC DNA]</scope>
    <source>
        <strain evidence="2">if_2019</strain>
        <tissue evidence="1">Muscle</tissue>
    </source>
</reference>
<sequence length="105" mass="12371">MMKRQLVSSQSRTWGTFYSENISEYIFNKIPKNPSPQFLQSVFYTDTKHWCVCVRLFDQSDAPFHLRTFGTHNIDSQVQFKEWKSSQTSGKDQIGLRDTYTITFS</sequence>
<accession>A0ABV0TQF1</accession>
<keyword evidence="2" id="KW-1185">Reference proteome</keyword>
<dbReference type="Proteomes" id="UP001482620">
    <property type="component" value="Unassembled WGS sequence"/>
</dbReference>
<dbReference type="EMBL" id="JAHRIQ010045015">
    <property type="protein sequence ID" value="MEQ2235159.1"/>
    <property type="molecule type" value="Genomic_DNA"/>
</dbReference>
<proteinExistence type="predicted"/>